<evidence type="ECO:0000256" key="5">
    <source>
        <dbReference type="ARBA" id="ARBA00022989"/>
    </source>
</evidence>
<feature type="region of interest" description="Disordered" evidence="9">
    <location>
        <begin position="193"/>
        <end position="231"/>
    </location>
</feature>
<evidence type="ECO:0000256" key="10">
    <source>
        <dbReference type="SAM" id="Phobius"/>
    </source>
</evidence>
<dbReference type="OrthoDB" id="1923722at2759"/>
<comment type="function">
    <text evidence="8">Part of the twin-arginine translocation (Tat) system that transports large folded proteins containing a characteristic twin-arginine motif in their signal peptide across the thylakoid membrane. Involved in delta pH-dependent protein transport required for chloroplast development, especially thylakoid membrane formation. TATC and TATB mediate precursor recognition, whereas TATA facilitates translocation.</text>
</comment>
<dbReference type="GO" id="GO:0006886">
    <property type="term" value="P:intracellular protein transport"/>
    <property type="evidence" value="ECO:0007669"/>
    <property type="project" value="UniProtKB-ARBA"/>
</dbReference>
<keyword evidence="5 10" id="KW-1133">Transmembrane helix</keyword>
<evidence type="ECO:0000256" key="9">
    <source>
        <dbReference type="SAM" id="MobiDB-lite"/>
    </source>
</evidence>
<dbReference type="NCBIfam" id="TIGR01411">
    <property type="entry name" value="tatAE"/>
    <property type="match status" value="1"/>
</dbReference>
<organism evidence="11 12">
    <name type="scientific">Morella rubra</name>
    <name type="common">Chinese bayberry</name>
    <dbReference type="NCBI Taxonomy" id="262757"/>
    <lineage>
        <taxon>Eukaryota</taxon>
        <taxon>Viridiplantae</taxon>
        <taxon>Streptophyta</taxon>
        <taxon>Embryophyta</taxon>
        <taxon>Tracheophyta</taxon>
        <taxon>Spermatophyta</taxon>
        <taxon>Magnoliopsida</taxon>
        <taxon>eudicotyledons</taxon>
        <taxon>Gunneridae</taxon>
        <taxon>Pentapetalae</taxon>
        <taxon>rosids</taxon>
        <taxon>fabids</taxon>
        <taxon>Fagales</taxon>
        <taxon>Myricaceae</taxon>
        <taxon>Morella</taxon>
    </lineage>
</organism>
<keyword evidence="12" id="KW-1185">Reference proteome</keyword>
<dbReference type="EMBL" id="RXIC02000026">
    <property type="protein sequence ID" value="KAB1202875.1"/>
    <property type="molecule type" value="Genomic_DNA"/>
</dbReference>
<dbReference type="Pfam" id="PF02416">
    <property type="entry name" value="TatA_B_E"/>
    <property type="match status" value="1"/>
</dbReference>
<feature type="transmembrane region" description="Helical" evidence="10">
    <location>
        <begin position="70"/>
        <end position="91"/>
    </location>
</feature>
<dbReference type="PANTHER" id="PTHR33162">
    <property type="entry name" value="SEC-INDEPENDENT PROTEIN TRANSLOCASE PROTEIN TATA, CHLOROPLASTIC"/>
    <property type="match status" value="1"/>
</dbReference>
<keyword evidence="4" id="KW-0653">Protein transport</keyword>
<evidence type="ECO:0000256" key="4">
    <source>
        <dbReference type="ARBA" id="ARBA00022927"/>
    </source>
</evidence>
<dbReference type="GO" id="GO:0043953">
    <property type="term" value="P:protein transport by the Tat complex"/>
    <property type="evidence" value="ECO:0007669"/>
    <property type="project" value="InterPro"/>
</dbReference>
<comment type="caution">
    <text evidence="11">The sequence shown here is derived from an EMBL/GenBank/DDBJ whole genome shotgun (WGS) entry which is preliminary data.</text>
</comment>
<feature type="transmembrane region" description="Helical" evidence="10">
    <location>
        <begin position="136"/>
        <end position="156"/>
    </location>
</feature>
<dbReference type="InterPro" id="IPR003369">
    <property type="entry name" value="TatA/B/E"/>
</dbReference>
<keyword evidence="6" id="KW-0811">Translocation</keyword>
<name>A0A6A1UR33_9ROSI</name>
<dbReference type="Gene3D" id="1.20.5.3310">
    <property type="match status" value="1"/>
</dbReference>
<evidence type="ECO:0000256" key="2">
    <source>
        <dbReference type="ARBA" id="ARBA00022448"/>
    </source>
</evidence>
<keyword evidence="2" id="KW-0813">Transport</keyword>
<evidence type="ECO:0000313" key="12">
    <source>
        <dbReference type="Proteomes" id="UP000516437"/>
    </source>
</evidence>
<dbReference type="InterPro" id="IPR006312">
    <property type="entry name" value="TatA/E"/>
</dbReference>
<dbReference type="PRINTS" id="PR01506">
    <property type="entry name" value="TATBPROTEIN"/>
</dbReference>
<dbReference type="AlphaFoldDB" id="A0A6A1UR33"/>
<feature type="transmembrane region" description="Helical" evidence="10">
    <location>
        <begin position="112"/>
        <end position="130"/>
    </location>
</feature>
<dbReference type="PANTHER" id="PTHR33162:SF1">
    <property type="entry name" value="SEC-INDEPENDENT PROTEIN TRANSLOCASE PROTEIN TATA, CHLOROPLASTIC"/>
    <property type="match status" value="1"/>
</dbReference>
<reference evidence="11 12" key="1">
    <citation type="journal article" date="2019" name="Plant Biotechnol. J.">
        <title>The red bayberry genome and genetic basis of sex determination.</title>
        <authorList>
            <person name="Jia H.M."/>
            <person name="Jia H.J."/>
            <person name="Cai Q.L."/>
            <person name="Wang Y."/>
            <person name="Zhao H.B."/>
            <person name="Yang W.F."/>
            <person name="Wang G.Y."/>
            <person name="Li Y.H."/>
            <person name="Zhan D.L."/>
            <person name="Shen Y.T."/>
            <person name="Niu Q.F."/>
            <person name="Chang L."/>
            <person name="Qiu J."/>
            <person name="Zhao L."/>
            <person name="Xie H.B."/>
            <person name="Fu W.Y."/>
            <person name="Jin J."/>
            <person name="Li X.W."/>
            <person name="Jiao Y."/>
            <person name="Zhou C.C."/>
            <person name="Tu T."/>
            <person name="Chai C.Y."/>
            <person name="Gao J.L."/>
            <person name="Fan L.J."/>
            <person name="van de Weg E."/>
            <person name="Wang J.Y."/>
            <person name="Gao Z.S."/>
        </authorList>
    </citation>
    <scope>NUCLEOTIDE SEQUENCE [LARGE SCALE GENOMIC DNA]</scope>
    <source>
        <tissue evidence="11">Leaves</tissue>
    </source>
</reference>
<keyword evidence="3 10" id="KW-0812">Transmembrane</keyword>
<comment type="subcellular location">
    <subcellularLocation>
        <location evidence="1">Plastid</location>
        <location evidence="1">Chloroplast thylakoid membrane</location>
        <topology evidence="1">Single-pass membrane protein</topology>
    </subcellularLocation>
</comment>
<evidence type="ECO:0000256" key="1">
    <source>
        <dbReference type="ARBA" id="ARBA00004581"/>
    </source>
</evidence>
<dbReference type="GO" id="GO:0009535">
    <property type="term" value="C:chloroplast thylakoid membrane"/>
    <property type="evidence" value="ECO:0007669"/>
    <property type="project" value="UniProtKB-SubCell"/>
</dbReference>
<proteinExistence type="predicted"/>
<evidence type="ECO:0000313" key="11">
    <source>
        <dbReference type="EMBL" id="KAB1202875.1"/>
    </source>
</evidence>
<keyword evidence="7 10" id="KW-0472">Membrane</keyword>
<evidence type="ECO:0000256" key="6">
    <source>
        <dbReference type="ARBA" id="ARBA00023010"/>
    </source>
</evidence>
<evidence type="ECO:0000256" key="8">
    <source>
        <dbReference type="ARBA" id="ARBA00025340"/>
    </source>
</evidence>
<evidence type="ECO:0000256" key="3">
    <source>
        <dbReference type="ARBA" id="ARBA00022692"/>
    </source>
</evidence>
<protein>
    <submittedName>
        <fullName evidence="11">Sec-independent protein translocase protein TATA, chloroplastic</fullName>
    </submittedName>
</protein>
<gene>
    <name evidence="11" type="ORF">CJ030_MR8G020209</name>
</gene>
<evidence type="ECO:0000256" key="7">
    <source>
        <dbReference type="ARBA" id="ARBA00023136"/>
    </source>
</evidence>
<dbReference type="Proteomes" id="UP000516437">
    <property type="component" value="Chromosome 8"/>
</dbReference>
<accession>A0A6A1UR33</accession>
<sequence>MEISSLALSFSSTLRIASPSLPLSSSNSTFLTSIATTPFFSKTKPKSNALVVTRTRTRTEPAKKGLTCNALFGLGVPELVVIAGVAALVFGPKKLPEVGKSIGKTVKSFQQIFCAWVLYECWCYSGVILGVPDVGIGSRFTFIGTFTFLTLSWVRLTLLLEDFKLSQDGSCALCCVDLRSKVMVCELAAKEFESELKKEPDSMSESPVEKPASFGEEEKQDIKVSSSKENV</sequence>